<evidence type="ECO:0000256" key="1">
    <source>
        <dbReference type="SAM" id="MobiDB-lite"/>
    </source>
</evidence>
<evidence type="ECO:0000313" key="4">
    <source>
        <dbReference type="Proteomes" id="UP000283817"/>
    </source>
</evidence>
<dbReference type="RefSeq" id="WP_128410476.1">
    <property type="nucleotide sequence ID" value="NZ_SBHX01000027.1"/>
</dbReference>
<feature type="domain" description="GapR-like DNA-binding" evidence="2">
    <location>
        <begin position="3"/>
        <end position="76"/>
    </location>
</feature>
<dbReference type="EMBL" id="SBHX01000027">
    <property type="protein sequence ID" value="RWX32013.1"/>
    <property type="molecule type" value="Genomic_DNA"/>
</dbReference>
<gene>
    <name evidence="3" type="ORF">EHI47_11555</name>
</gene>
<feature type="region of interest" description="Disordered" evidence="1">
    <location>
        <begin position="148"/>
        <end position="234"/>
    </location>
</feature>
<dbReference type="AlphaFoldDB" id="A0A444I356"/>
<name>A0A444I356_RHILE</name>
<accession>A0A444I356</accession>
<dbReference type="Proteomes" id="UP000283817">
    <property type="component" value="Unassembled WGS sequence"/>
</dbReference>
<organism evidence="3 4">
    <name type="scientific">Rhizobium leguminosarum</name>
    <dbReference type="NCBI Taxonomy" id="384"/>
    <lineage>
        <taxon>Bacteria</taxon>
        <taxon>Pseudomonadati</taxon>
        <taxon>Pseudomonadota</taxon>
        <taxon>Alphaproteobacteria</taxon>
        <taxon>Hyphomicrobiales</taxon>
        <taxon>Rhizobiaceae</taxon>
        <taxon>Rhizobium/Agrobacterium group</taxon>
        <taxon>Rhizobium</taxon>
    </lineage>
</organism>
<dbReference type="GO" id="GO:0003677">
    <property type="term" value="F:DNA binding"/>
    <property type="evidence" value="ECO:0007669"/>
    <property type="project" value="InterPro"/>
</dbReference>
<feature type="region of interest" description="Disordered" evidence="1">
    <location>
        <begin position="250"/>
        <end position="295"/>
    </location>
</feature>
<proteinExistence type="predicted"/>
<evidence type="ECO:0000259" key="2">
    <source>
        <dbReference type="Pfam" id="PF10073"/>
    </source>
</evidence>
<protein>
    <submittedName>
        <fullName evidence="3">DUF2312 domain-containing protein</fullName>
    </submittedName>
</protein>
<sequence length="295" mass="30894">MTADKQLKAYIDRVLRLKEEQDALGQDIRDVYAEAKAEGFDKTIMGKLVAHLRRELKQGAGAVAEAESIFDTYLNAYHRASGTPVATHTHEEEFDAITGEFLDKPVNAKLVATVATGMQTETGRKALIAAVDIMIAREDADEVFRAKASGDNGATGQAAKVPADSVTGDASRPSRGGDTPAPHSTSDDDAIAAVNGKAGLANVNDVEPSSSGQFDPTEDREEDHSLDGNADASVGGRHVTAQTHSAATAGALVKSAPATKPLRPHCRNPGERCGGYGSTHCGSCLRASRESEVAA</sequence>
<evidence type="ECO:0000313" key="3">
    <source>
        <dbReference type="EMBL" id="RWX32013.1"/>
    </source>
</evidence>
<comment type="caution">
    <text evidence="3">The sequence shown here is derived from an EMBL/GenBank/DDBJ whole genome shotgun (WGS) entry which is preliminary data.</text>
</comment>
<dbReference type="InterPro" id="IPR046367">
    <property type="entry name" value="GapR-like_DNA-bd"/>
</dbReference>
<dbReference type="Pfam" id="PF10073">
    <property type="entry name" value="GapR_DNA-bd"/>
    <property type="match status" value="1"/>
</dbReference>
<reference evidence="3 4" key="1">
    <citation type="submission" date="2019-01" db="EMBL/GenBank/DDBJ databases">
        <title>RHIZO-ID as a novel technology for direct rhizobia identification.</title>
        <authorList>
            <person name="De Meyer S.E."/>
        </authorList>
    </citation>
    <scope>NUCLEOTIDE SEQUENCE [LARGE SCALE GENOMIC DNA]</scope>
    <source>
        <strain evidence="3 4">WSM448</strain>
    </source>
</reference>